<keyword evidence="2" id="KW-0547">Nucleotide-binding</keyword>
<dbReference type="SUPFAM" id="SSF56300">
    <property type="entry name" value="Metallo-dependent phosphatases"/>
    <property type="match status" value="1"/>
</dbReference>
<dbReference type="Pfam" id="PF00149">
    <property type="entry name" value="Metallophos"/>
    <property type="match status" value="1"/>
</dbReference>
<keyword evidence="2" id="KW-0378">Hydrolase</keyword>
<dbReference type="PRINTS" id="PR01607">
    <property type="entry name" value="APYRASEFAMLY"/>
</dbReference>
<dbReference type="InterPro" id="IPR008334">
    <property type="entry name" value="5'-Nucleotdase_C"/>
</dbReference>
<comment type="similarity">
    <text evidence="2">Belongs to the 5'-nucleotidase family.</text>
</comment>
<evidence type="ECO:0000313" key="5">
    <source>
        <dbReference type="EMBL" id="MBU9698852.1"/>
    </source>
</evidence>
<reference evidence="5 6" key="1">
    <citation type="submission" date="2021-06" db="EMBL/GenBank/DDBJ databases">
        <title>Rhodobacteraceae bacterium strain HSP-20.</title>
        <authorList>
            <person name="Chen W.-M."/>
        </authorList>
    </citation>
    <scope>NUCLEOTIDE SEQUENCE [LARGE SCALE GENOMIC DNA]</scope>
    <source>
        <strain evidence="5 6">HSP-20</strain>
    </source>
</reference>
<dbReference type="PANTHER" id="PTHR11575">
    <property type="entry name" value="5'-NUCLEOTIDASE-RELATED"/>
    <property type="match status" value="1"/>
</dbReference>
<dbReference type="InterPro" id="IPR006179">
    <property type="entry name" value="5_nucleotidase/apyrase"/>
</dbReference>
<keyword evidence="6" id="KW-1185">Reference proteome</keyword>
<dbReference type="Gene3D" id="3.60.21.10">
    <property type="match status" value="1"/>
</dbReference>
<proteinExistence type="inferred from homology"/>
<comment type="caution">
    <text evidence="5">The sequence shown here is derived from an EMBL/GenBank/DDBJ whole genome shotgun (WGS) entry which is preliminary data.</text>
</comment>
<organism evidence="5 6">
    <name type="scientific">Paragemmobacter amnigenus</name>
    <dbReference type="NCBI Taxonomy" id="2852097"/>
    <lineage>
        <taxon>Bacteria</taxon>
        <taxon>Pseudomonadati</taxon>
        <taxon>Pseudomonadota</taxon>
        <taxon>Alphaproteobacteria</taxon>
        <taxon>Rhodobacterales</taxon>
        <taxon>Paracoccaceae</taxon>
        <taxon>Paragemmobacter</taxon>
    </lineage>
</organism>
<dbReference type="Proteomes" id="UP000731907">
    <property type="component" value="Unassembled WGS sequence"/>
</dbReference>
<dbReference type="EMBL" id="JAAATX020000009">
    <property type="protein sequence ID" value="MBU9698852.1"/>
    <property type="molecule type" value="Genomic_DNA"/>
</dbReference>
<dbReference type="InterPro" id="IPR029052">
    <property type="entry name" value="Metallo-depent_PP-like"/>
</dbReference>
<dbReference type="InterPro" id="IPR036907">
    <property type="entry name" value="5'-Nucleotdase_C_sf"/>
</dbReference>
<evidence type="ECO:0000256" key="2">
    <source>
        <dbReference type="RuleBase" id="RU362119"/>
    </source>
</evidence>
<feature type="domain" description="5'-Nucleotidase C-terminal" evidence="4">
    <location>
        <begin position="293"/>
        <end position="432"/>
    </location>
</feature>
<evidence type="ECO:0000256" key="1">
    <source>
        <dbReference type="ARBA" id="ARBA00022729"/>
    </source>
</evidence>
<evidence type="ECO:0000259" key="3">
    <source>
        <dbReference type="Pfam" id="PF00149"/>
    </source>
</evidence>
<dbReference type="Gene3D" id="3.90.780.10">
    <property type="entry name" value="5'-Nucleotidase, C-terminal domain"/>
    <property type="match status" value="1"/>
</dbReference>
<feature type="domain" description="Calcineurin-like phosphoesterase" evidence="3">
    <location>
        <begin position="5"/>
        <end position="219"/>
    </location>
</feature>
<evidence type="ECO:0000313" key="6">
    <source>
        <dbReference type="Proteomes" id="UP000731907"/>
    </source>
</evidence>
<dbReference type="InterPro" id="IPR004843">
    <property type="entry name" value="Calcineurin-like_PHP"/>
</dbReference>
<dbReference type="RefSeq" id="WP_161762968.1">
    <property type="nucleotide sequence ID" value="NZ_JAAATX020000009.1"/>
</dbReference>
<name>A0ABS6J5R9_9RHOB</name>
<evidence type="ECO:0000259" key="4">
    <source>
        <dbReference type="Pfam" id="PF02872"/>
    </source>
</evidence>
<sequence length="478" mass="51296">MPRITLLQINDTHGYLEPHLELVWTDEGPSVATMGGFARIATILAAARAEAPDAVLVFDNGDTFHGTPAVTQSRGEAAVPVLNALGLSAMTGHWDFAYGPVQAARLAEMLGYPLLAANCHREADDAPRFRATLTCSAGGVRIGVIGLAATILDKTMPPSFSTGLRFTDGIEETRDHALRLRADGCALIVVLSHLGLPQDAALAQAVDGIDVILSGHTHNRLEEPWIVNGALIIQSGCHGSFVGRLDLDIDGGCIVGHRHRLIPVSANLPEDPRVAELVTRAVAPEADLRGQVVGQTDRLLHRATCMDSPMDDALLAAIAFAAGTKIAFSNGWRYGAPIPPGPVTLHDLWCIIPVNPPVGIVSLSGAEIVEMLEASLDAVFATDPFDQRGGYVKRFCGLTVNAKLENPKGHRIEMIFDAEGNRLHDDKSYRAAFVTKQGVPTRFGRDRRELEIAAVDALREWFGADRPMAVSPGRLRIV</sequence>
<dbReference type="SUPFAM" id="SSF55816">
    <property type="entry name" value="5'-nucleotidase (syn. UDP-sugar hydrolase), C-terminal domain"/>
    <property type="match status" value="1"/>
</dbReference>
<keyword evidence="1" id="KW-0732">Signal</keyword>
<accession>A0ABS6J5R9</accession>
<gene>
    <name evidence="5" type="ORF">GU927_013455</name>
</gene>
<dbReference type="Pfam" id="PF02872">
    <property type="entry name" value="5_nucleotid_C"/>
    <property type="match status" value="1"/>
</dbReference>
<protein>
    <submittedName>
        <fullName evidence="5">Bifunctional metallophosphatase/5'-nucleotidase</fullName>
    </submittedName>
</protein>
<dbReference type="PANTHER" id="PTHR11575:SF24">
    <property type="entry name" value="5'-NUCLEOTIDASE"/>
    <property type="match status" value="1"/>
</dbReference>